<dbReference type="Proteomes" id="UP000199494">
    <property type="component" value="Unassembled WGS sequence"/>
</dbReference>
<accession>A0A222VP17</accession>
<dbReference type="OrthoDB" id="4569196at2"/>
<gene>
    <name evidence="2" type="ORF">SAMN05421630_101861</name>
</gene>
<dbReference type="STRING" id="530584.SAMN05421630_101861"/>
<protein>
    <submittedName>
        <fullName evidence="2">DNA-binding transcriptional regulator, MerR family</fullName>
    </submittedName>
</protein>
<dbReference type="GO" id="GO:0003700">
    <property type="term" value="F:DNA-binding transcription factor activity"/>
    <property type="evidence" value="ECO:0007669"/>
    <property type="project" value="InterPro"/>
</dbReference>
<sequence length="245" mass="26991">MAWSTREVAQLAGTTLRAVRHYHEVGLLDEPERAANGYKRYGVAHLVRILRIKRLTALGFSLSRIADMGEAEEHSPEALDALDEELAATIERLQRVRAEIAVLRRNGAPTDLPPELATVAEDAELDSPGRALLTVMAQVVSPSTINAYTNLLRTEPSGPETAEFDALPADADESTRQELALRLVAYGRELRARHPELREPLASEPSGPHDAARTIDVAINELYNAAQRDVLLRVRRLRADTDEPG</sequence>
<dbReference type="PANTHER" id="PTHR30204">
    <property type="entry name" value="REDOX-CYCLING DRUG-SENSING TRANSCRIPTIONAL ACTIVATOR SOXR"/>
    <property type="match status" value="1"/>
</dbReference>
<dbReference type="InterPro" id="IPR000551">
    <property type="entry name" value="MerR-type_HTH_dom"/>
</dbReference>
<name>A0A222VP17_9PSEU</name>
<evidence type="ECO:0000256" key="1">
    <source>
        <dbReference type="ARBA" id="ARBA00023125"/>
    </source>
</evidence>
<proteinExistence type="predicted"/>
<dbReference type="Gene3D" id="1.10.1660.10">
    <property type="match status" value="1"/>
</dbReference>
<evidence type="ECO:0000313" key="3">
    <source>
        <dbReference type="Proteomes" id="UP000199494"/>
    </source>
</evidence>
<dbReference type="Pfam" id="PF13411">
    <property type="entry name" value="MerR_1"/>
    <property type="match status" value="1"/>
</dbReference>
<dbReference type="PANTHER" id="PTHR30204:SF93">
    <property type="entry name" value="HTH MERR-TYPE DOMAIN-CONTAINING PROTEIN"/>
    <property type="match status" value="1"/>
</dbReference>
<dbReference type="RefSeq" id="WP_091797262.1">
    <property type="nucleotide sequence ID" value="NZ_CP016353.1"/>
</dbReference>
<dbReference type="EMBL" id="FMZE01000001">
    <property type="protein sequence ID" value="SDC22029.1"/>
    <property type="molecule type" value="Genomic_DNA"/>
</dbReference>
<keyword evidence="1 2" id="KW-0238">DNA-binding</keyword>
<keyword evidence="3" id="KW-1185">Reference proteome</keyword>
<dbReference type="InterPro" id="IPR009061">
    <property type="entry name" value="DNA-bd_dom_put_sf"/>
</dbReference>
<dbReference type="GO" id="GO:0003677">
    <property type="term" value="F:DNA binding"/>
    <property type="evidence" value="ECO:0007669"/>
    <property type="project" value="UniProtKB-KW"/>
</dbReference>
<dbReference type="KEGG" id="pmad:BAY61_12405"/>
<dbReference type="AlphaFoldDB" id="A0A222VP17"/>
<dbReference type="InterPro" id="IPR047057">
    <property type="entry name" value="MerR_fam"/>
</dbReference>
<dbReference type="SMART" id="SM00422">
    <property type="entry name" value="HTH_MERR"/>
    <property type="match status" value="1"/>
</dbReference>
<reference evidence="2 3" key="1">
    <citation type="submission" date="2016-10" db="EMBL/GenBank/DDBJ databases">
        <authorList>
            <person name="de Groot N.N."/>
        </authorList>
    </citation>
    <scope>NUCLEOTIDE SEQUENCE [LARGE SCALE GENOMIC DNA]</scope>
    <source>
        <strain evidence="2 3">CGMCC 4.5506</strain>
    </source>
</reference>
<dbReference type="CDD" id="cd00592">
    <property type="entry name" value="HTH_MerR-like"/>
    <property type="match status" value="1"/>
</dbReference>
<dbReference type="PROSITE" id="PS50937">
    <property type="entry name" value="HTH_MERR_2"/>
    <property type="match status" value="1"/>
</dbReference>
<dbReference type="SUPFAM" id="SSF46955">
    <property type="entry name" value="Putative DNA-binding domain"/>
    <property type="match status" value="1"/>
</dbReference>
<organism evidence="2 3">
    <name type="scientific">Prauserella marina</name>
    <dbReference type="NCBI Taxonomy" id="530584"/>
    <lineage>
        <taxon>Bacteria</taxon>
        <taxon>Bacillati</taxon>
        <taxon>Actinomycetota</taxon>
        <taxon>Actinomycetes</taxon>
        <taxon>Pseudonocardiales</taxon>
        <taxon>Pseudonocardiaceae</taxon>
        <taxon>Prauserella</taxon>
    </lineage>
</organism>
<evidence type="ECO:0000313" key="2">
    <source>
        <dbReference type="EMBL" id="SDC22029.1"/>
    </source>
</evidence>